<proteinExistence type="predicted"/>
<dbReference type="Gene3D" id="3.60.15.10">
    <property type="entry name" value="Ribonuclease Z/Hydroxyacylglutathione hydrolase-like"/>
    <property type="match status" value="1"/>
</dbReference>
<dbReference type="PANTHER" id="PTHR11203:SF49">
    <property type="entry name" value="BLL1145 PROTEIN"/>
    <property type="match status" value="1"/>
</dbReference>
<keyword evidence="2" id="KW-1185">Reference proteome</keyword>
<dbReference type="Proteomes" id="UP000193200">
    <property type="component" value="Unassembled WGS sequence"/>
</dbReference>
<protein>
    <submittedName>
        <fullName evidence="1">Ribonuclease</fullName>
        <ecNumber evidence="1">3.1.-.-</ecNumber>
    </submittedName>
</protein>
<dbReference type="GO" id="GO:0016787">
    <property type="term" value="F:hydrolase activity"/>
    <property type="evidence" value="ECO:0007669"/>
    <property type="project" value="UniProtKB-KW"/>
</dbReference>
<sequence>MPAEPLLTVTRAGLYVPDGDFHIDPTRIVPRAVITHGHADHARAGHGAVLATAETLAIMEARMGPRFAASRQALRYGERAALGGVSLRLLSAGHVLGSAQAVIEKGGVRAIVTGDFKRRADPAAAPFELVEADHLVTEATFGLPVFRHPPAEGEVAKLLQSLRLFPARPHLVGAYSLGKAQRLILLLRAAGYDLPIYCHDAVLKIVDVYRRFGYDFGSLRSLAGATPEAFAGAVAIGPPERLAPALDGRTAPPVTVFASGWLGLRARARRSNVMLPLVISDHADWDELTRTIDEVAPARLWVMHGAEAALVHHARLRGIEAGPLPPAIDAAVP</sequence>
<dbReference type="InterPro" id="IPR026360">
    <property type="entry name" value="Xnuc_lig_assoc"/>
</dbReference>
<dbReference type="InterPro" id="IPR036866">
    <property type="entry name" value="RibonucZ/Hydroxyglut_hydro"/>
</dbReference>
<dbReference type="GO" id="GO:0004521">
    <property type="term" value="F:RNA endonuclease activity"/>
    <property type="evidence" value="ECO:0007669"/>
    <property type="project" value="TreeGrafter"/>
</dbReference>
<dbReference type="NCBIfam" id="TIGR04122">
    <property type="entry name" value="Xnuc_lig_assoc"/>
    <property type="match status" value="1"/>
</dbReference>
<evidence type="ECO:0000313" key="2">
    <source>
        <dbReference type="Proteomes" id="UP000193200"/>
    </source>
</evidence>
<evidence type="ECO:0000313" key="1">
    <source>
        <dbReference type="EMBL" id="SLN29625.1"/>
    </source>
</evidence>
<keyword evidence="1" id="KW-0378">Hydrolase</keyword>
<dbReference type="EC" id="3.1.-.-" evidence="1"/>
<dbReference type="EMBL" id="FWFR01000001">
    <property type="protein sequence ID" value="SLN29625.1"/>
    <property type="molecule type" value="Genomic_DNA"/>
</dbReference>
<dbReference type="RefSeq" id="WP_085882277.1">
    <property type="nucleotide sequence ID" value="NZ_FWFR01000001.1"/>
</dbReference>
<dbReference type="InterPro" id="IPR050698">
    <property type="entry name" value="MBL"/>
</dbReference>
<dbReference type="InParanoid" id="A0A1Y5S4J1"/>
<accession>A0A1Y5S4J1</accession>
<dbReference type="SUPFAM" id="SSF56281">
    <property type="entry name" value="Metallo-hydrolase/oxidoreductase"/>
    <property type="match status" value="1"/>
</dbReference>
<dbReference type="PANTHER" id="PTHR11203">
    <property type="entry name" value="CLEAVAGE AND POLYADENYLATION SPECIFICITY FACTOR FAMILY MEMBER"/>
    <property type="match status" value="1"/>
</dbReference>
<name>A0A1Y5S4J1_9PROT</name>
<organism evidence="1 2">
    <name type="scientific">Oceanibacterium hippocampi</name>
    <dbReference type="NCBI Taxonomy" id="745714"/>
    <lineage>
        <taxon>Bacteria</taxon>
        <taxon>Pseudomonadati</taxon>
        <taxon>Pseudomonadota</taxon>
        <taxon>Alphaproteobacteria</taxon>
        <taxon>Sneathiellales</taxon>
        <taxon>Sneathiellaceae</taxon>
        <taxon>Oceanibacterium</taxon>
    </lineage>
</organism>
<reference evidence="1 2" key="1">
    <citation type="submission" date="2017-03" db="EMBL/GenBank/DDBJ databases">
        <authorList>
            <person name="Afonso C.L."/>
            <person name="Miller P.J."/>
            <person name="Scott M.A."/>
            <person name="Spackman E."/>
            <person name="Goraichik I."/>
            <person name="Dimitrov K.M."/>
            <person name="Suarez D.L."/>
            <person name="Swayne D.E."/>
        </authorList>
    </citation>
    <scope>NUCLEOTIDE SEQUENCE [LARGE SCALE GENOMIC DNA]</scope>
    <source>
        <strain evidence="1 2">CECT 7691</strain>
    </source>
</reference>
<dbReference type="AlphaFoldDB" id="A0A1Y5S4J1"/>
<gene>
    <name evidence="1" type="ORF">OCH7691_01011</name>
</gene>
<dbReference type="OrthoDB" id="9803916at2"/>